<dbReference type="InterPro" id="IPR003347">
    <property type="entry name" value="JmjC_dom"/>
</dbReference>
<dbReference type="InterPro" id="IPR004198">
    <property type="entry name" value="Znf_C5HC2"/>
</dbReference>
<comment type="caution">
    <text evidence="11">The sequence shown here is derived from an EMBL/GenBank/DDBJ whole genome shotgun (WGS) entry which is preliminary data.</text>
</comment>
<dbReference type="EMBL" id="JBJUIK010000007">
    <property type="protein sequence ID" value="KAL3524536.1"/>
    <property type="molecule type" value="Genomic_DNA"/>
</dbReference>
<dbReference type="GO" id="GO:0141052">
    <property type="term" value="F:histone H3 demethylase activity"/>
    <property type="evidence" value="ECO:0007669"/>
    <property type="project" value="UniProtKB-ARBA"/>
</dbReference>
<accession>A0ABD2ZYJ4</accession>
<keyword evidence="3" id="KW-0560">Oxidoreductase</keyword>
<dbReference type="SUPFAM" id="SSF51197">
    <property type="entry name" value="Clavaminate synthase-like"/>
    <property type="match status" value="1"/>
</dbReference>
<evidence type="ECO:0000256" key="2">
    <source>
        <dbReference type="ARBA" id="ARBA00022723"/>
    </source>
</evidence>
<gene>
    <name evidence="11" type="ORF">ACH5RR_017370</name>
</gene>
<evidence type="ECO:0008006" key="13">
    <source>
        <dbReference type="Google" id="ProtNLM"/>
    </source>
</evidence>
<keyword evidence="2" id="KW-0479">Metal-binding</keyword>
<protein>
    <recommendedName>
        <fullName evidence="13">Lysine-specific demethylase JMJ706-like</fullName>
    </recommendedName>
</protein>
<evidence type="ECO:0000256" key="4">
    <source>
        <dbReference type="ARBA" id="ARBA00023004"/>
    </source>
</evidence>
<sequence length="631" mass="72471">MKKKKKTTLEIGHTSSLDKNTTKRLKQNNNISSKNSTLFPDVAAVANKSRVKHPKKSSVPNLHVDLRQCSLECKEDKLGRCNSGWMDRIEECPVYHPSMEEFNDPFVYLSKITPEASKYGICKVVSPLISSIPAGVVLMNENKNFKFTTEVQPLRLAKWDNDDKISFYRRGRNYTLRDFENMANKEAVRKYCSSGCLPSTYLEREFWNEMTNGKKGTVEYAINVDGSAFSCSSADPLAGSNWNLKALPHLHRCTLRLLKNAIPGVTDPMLYIGMLFSMFAWHVEDHYLYSINYHHCGAPKTWYGVPSNAALKFENIVQHYVYDHEILSVDGVDGAFHILAEKTTMFPPKILLQHGVPVYKAVQMPGEFVITFPRAYHAGFSHGFNCGEAVNFATGDWYPFGAEASHRYALIGKMPVIPYEELLFKEAMSLSCSNYEIQPNADLVSLHCLKISFACLVRLHRYARWRLKKSRPLLNIHSKSQGTIFCILCRRDCYVGHFMCNCYTDPICLFHESQICNCPCGSSCKIFIHDDTLEMEAVAKMFEQEKRIHNEVERQMKHFSYLWKLNMVHQIEDEYIPFHEVKSSKKSRCEGFEKSRIRWRSSTKAKRTVKNVSATKFSRKRPFRNKSTSTS</sequence>
<keyword evidence="4" id="KW-0408">Iron</keyword>
<dbReference type="SMART" id="SM00545">
    <property type="entry name" value="JmjN"/>
    <property type="match status" value="1"/>
</dbReference>
<dbReference type="GO" id="GO:0016491">
    <property type="term" value="F:oxidoreductase activity"/>
    <property type="evidence" value="ECO:0007669"/>
    <property type="project" value="UniProtKB-KW"/>
</dbReference>
<keyword evidence="5" id="KW-0805">Transcription regulation</keyword>
<feature type="region of interest" description="Disordered" evidence="8">
    <location>
        <begin position="1"/>
        <end position="22"/>
    </location>
</feature>
<keyword evidence="7" id="KW-0539">Nucleus</keyword>
<dbReference type="Pfam" id="PF02373">
    <property type="entry name" value="JmjC"/>
    <property type="match status" value="1"/>
</dbReference>
<keyword evidence="6" id="KW-0804">Transcription</keyword>
<dbReference type="Pfam" id="PF02375">
    <property type="entry name" value="JmjN"/>
    <property type="match status" value="1"/>
</dbReference>
<dbReference type="InterPro" id="IPR003349">
    <property type="entry name" value="JmjN"/>
</dbReference>
<organism evidence="11 12">
    <name type="scientific">Cinchona calisaya</name>
    <dbReference type="NCBI Taxonomy" id="153742"/>
    <lineage>
        <taxon>Eukaryota</taxon>
        <taxon>Viridiplantae</taxon>
        <taxon>Streptophyta</taxon>
        <taxon>Embryophyta</taxon>
        <taxon>Tracheophyta</taxon>
        <taxon>Spermatophyta</taxon>
        <taxon>Magnoliopsida</taxon>
        <taxon>eudicotyledons</taxon>
        <taxon>Gunneridae</taxon>
        <taxon>Pentapetalae</taxon>
        <taxon>asterids</taxon>
        <taxon>lamiids</taxon>
        <taxon>Gentianales</taxon>
        <taxon>Rubiaceae</taxon>
        <taxon>Cinchonoideae</taxon>
        <taxon>Cinchoneae</taxon>
        <taxon>Cinchona</taxon>
    </lineage>
</organism>
<dbReference type="PROSITE" id="PS51183">
    <property type="entry name" value="JMJN"/>
    <property type="match status" value="1"/>
</dbReference>
<evidence type="ECO:0000256" key="1">
    <source>
        <dbReference type="ARBA" id="ARBA00001954"/>
    </source>
</evidence>
<feature type="domain" description="JmjC" evidence="10">
    <location>
        <begin position="236"/>
        <end position="409"/>
    </location>
</feature>
<feature type="region of interest" description="Disordered" evidence="8">
    <location>
        <begin position="603"/>
        <end position="631"/>
    </location>
</feature>
<dbReference type="GO" id="GO:0040029">
    <property type="term" value="P:epigenetic regulation of gene expression"/>
    <property type="evidence" value="ECO:0007669"/>
    <property type="project" value="UniProtKB-ARBA"/>
</dbReference>
<evidence type="ECO:0000256" key="3">
    <source>
        <dbReference type="ARBA" id="ARBA00023002"/>
    </source>
</evidence>
<proteinExistence type="predicted"/>
<dbReference type="Proteomes" id="UP001630127">
    <property type="component" value="Unassembled WGS sequence"/>
</dbReference>
<keyword evidence="12" id="KW-1185">Reference proteome</keyword>
<evidence type="ECO:0000259" key="10">
    <source>
        <dbReference type="PROSITE" id="PS51184"/>
    </source>
</evidence>
<dbReference type="AlphaFoldDB" id="A0ABD2ZYJ4"/>
<reference evidence="11 12" key="1">
    <citation type="submission" date="2024-11" db="EMBL/GenBank/DDBJ databases">
        <title>A near-complete genome assembly of Cinchona calisaya.</title>
        <authorList>
            <person name="Lian D.C."/>
            <person name="Zhao X.W."/>
            <person name="Wei L."/>
        </authorList>
    </citation>
    <scope>NUCLEOTIDE SEQUENCE [LARGE SCALE GENOMIC DNA]</scope>
    <source>
        <tissue evidence="11">Nenye</tissue>
    </source>
</reference>
<feature type="domain" description="JmjN" evidence="9">
    <location>
        <begin position="92"/>
        <end position="133"/>
    </location>
</feature>
<evidence type="ECO:0000313" key="12">
    <source>
        <dbReference type="Proteomes" id="UP001630127"/>
    </source>
</evidence>
<dbReference type="PANTHER" id="PTHR10694:SF121">
    <property type="entry name" value="LYSINE-SPECIFIC DEMETHYLASE JMJ706-LIKE"/>
    <property type="match status" value="1"/>
</dbReference>
<comment type="cofactor">
    <cofactor evidence="1">
        <name>Fe(2+)</name>
        <dbReference type="ChEBI" id="CHEBI:29033"/>
    </cofactor>
</comment>
<dbReference type="PANTHER" id="PTHR10694">
    <property type="entry name" value="LYSINE-SPECIFIC DEMETHYLASE"/>
    <property type="match status" value="1"/>
</dbReference>
<dbReference type="FunFam" id="2.60.120.650:FF:000016">
    <property type="entry name" value="Lysine-specific demethylase isoform A"/>
    <property type="match status" value="1"/>
</dbReference>
<evidence type="ECO:0000313" key="11">
    <source>
        <dbReference type="EMBL" id="KAL3524536.1"/>
    </source>
</evidence>
<dbReference type="Gene3D" id="2.60.120.650">
    <property type="entry name" value="Cupin"/>
    <property type="match status" value="1"/>
</dbReference>
<evidence type="ECO:0000256" key="7">
    <source>
        <dbReference type="ARBA" id="ARBA00023242"/>
    </source>
</evidence>
<name>A0ABD2ZYJ4_9GENT</name>
<dbReference type="SMART" id="SM00558">
    <property type="entry name" value="JmjC"/>
    <property type="match status" value="1"/>
</dbReference>
<dbReference type="PROSITE" id="PS51184">
    <property type="entry name" value="JMJC"/>
    <property type="match status" value="1"/>
</dbReference>
<evidence type="ECO:0000256" key="8">
    <source>
        <dbReference type="SAM" id="MobiDB-lite"/>
    </source>
</evidence>
<evidence type="ECO:0000259" key="9">
    <source>
        <dbReference type="PROSITE" id="PS51183"/>
    </source>
</evidence>
<dbReference type="GO" id="GO:0046872">
    <property type="term" value="F:metal ion binding"/>
    <property type="evidence" value="ECO:0007669"/>
    <property type="project" value="UniProtKB-KW"/>
</dbReference>
<evidence type="ECO:0000256" key="5">
    <source>
        <dbReference type="ARBA" id="ARBA00023015"/>
    </source>
</evidence>
<evidence type="ECO:0000256" key="6">
    <source>
        <dbReference type="ARBA" id="ARBA00023163"/>
    </source>
</evidence>
<dbReference type="Pfam" id="PF02928">
    <property type="entry name" value="zf-C5HC2"/>
    <property type="match status" value="1"/>
</dbReference>